<gene>
    <name evidence="2" type="ORF">GCM10009777_03520</name>
</gene>
<organism evidence="2 3">
    <name type="scientific">Microbacterium pumilum</name>
    <dbReference type="NCBI Taxonomy" id="344165"/>
    <lineage>
        <taxon>Bacteria</taxon>
        <taxon>Bacillati</taxon>
        <taxon>Actinomycetota</taxon>
        <taxon>Actinomycetes</taxon>
        <taxon>Micrococcales</taxon>
        <taxon>Microbacteriaceae</taxon>
        <taxon>Microbacterium</taxon>
    </lineage>
</organism>
<keyword evidence="3" id="KW-1185">Reference proteome</keyword>
<dbReference type="SUPFAM" id="SSF48452">
    <property type="entry name" value="TPR-like"/>
    <property type="match status" value="3"/>
</dbReference>
<dbReference type="RefSeq" id="WP_344057944.1">
    <property type="nucleotide sequence ID" value="NZ_BAAAOH010000001.1"/>
</dbReference>
<evidence type="ECO:0008006" key="4">
    <source>
        <dbReference type="Google" id="ProtNLM"/>
    </source>
</evidence>
<dbReference type="EMBL" id="BAAAOH010000001">
    <property type="protein sequence ID" value="GAA1974343.1"/>
    <property type="molecule type" value="Genomic_DNA"/>
</dbReference>
<dbReference type="Pfam" id="PF13289">
    <property type="entry name" value="SIR2_2"/>
    <property type="match status" value="1"/>
</dbReference>
<dbReference type="SMART" id="SM00028">
    <property type="entry name" value="TPR"/>
    <property type="match status" value="10"/>
</dbReference>
<protein>
    <recommendedName>
        <fullName evidence="4">SIR2-like domain-containing protein</fullName>
    </recommendedName>
</protein>
<dbReference type="InterPro" id="IPR029035">
    <property type="entry name" value="DHS-like_NAD/FAD-binding_dom"/>
</dbReference>
<dbReference type="Gene3D" id="3.40.50.1220">
    <property type="entry name" value="TPP-binding domain"/>
    <property type="match status" value="1"/>
</dbReference>
<comment type="caution">
    <text evidence="2">The sequence shown here is derived from an EMBL/GenBank/DDBJ whole genome shotgun (WGS) entry which is preliminary data.</text>
</comment>
<evidence type="ECO:0000256" key="1">
    <source>
        <dbReference type="PROSITE-ProRule" id="PRU00339"/>
    </source>
</evidence>
<feature type="repeat" description="TPR" evidence="1">
    <location>
        <begin position="644"/>
        <end position="677"/>
    </location>
</feature>
<keyword evidence="1" id="KW-0802">TPR repeat</keyword>
<feature type="repeat" description="TPR" evidence="1">
    <location>
        <begin position="404"/>
        <end position="437"/>
    </location>
</feature>
<proteinExistence type="predicted"/>
<sequence length="903" mass="99062">MTSLAERFAANARLVIFVGSGVSSIPPTSLPSWWGMNRSVIVALADRAKDLIGAAQAQDLAHAITARQEASRFPPEYQAEVIVARLRESYFTVLQSLDSETPNDVHLRIAALAKSGCVPAVVTTNFDRALEAAFRQLDAPYEVWANAAEFGSVGSRWREEGSAGRPCPIIKLHGSVESPNTLVDTLSQRKRGFTPDVSACIRDLLRLDHWLFLGYSGGDLMADENYLFLKPDAAVAQGFTWLVRGEEAPVSAVSATRALYGGRAEIVHGELPGWLAGFSAPLLRHTVPAGATLTAEEAARVVKQANARVAEKAREWAASERFDRIALVFADLLTAVGEPAAGLEVLERLYEAQPPLERKSPYFGVVVDSLANAYSDADRLDEAIALFQDVIAIFAPLAEEEQHLGALNNLALVYQKQGRTKDALHVYEQVLAFAEEHDRQDVRGVALHNLGMVRTLLGEYDEAERLYKQELEIVQALGDEPARAHALNNLGDLEVSRRRFESARGYLGQALAIRDRIGDDLGAAQSRGNLANIDLFEGSYEAALELYQQNLLVFERFGNRSLALRTLSNIARIKENTGQRDEATNLLNEVLADPVARSAPSLRAQALQILGEIQQKEGEPRASVDTFKELLDLTASILDARVERDARAGLGIAFKDVGELEDAIAELRKAVLLTEDHSLDNLQWVTEHLADAMNKKGLEVQQEGDFAAALPLFFEALERWRKLGSPWNEGQTLRNIANTYAQQQQLAEAASVFEQSAAALLKGGDRTDADEVSMTAGQIYLVLGRLDDGGHIFREILARTEGLEERADSMNRMGQFAEQLLVGGEVNRGLWLFAALAEWNQQDGFPEDAAACFMNIALIRRQLGDTDEARHALNQAMSLLDHVPDSPLLAQARARLEELPDSA</sequence>
<dbReference type="PANTHER" id="PTHR10098">
    <property type="entry name" value="RAPSYN-RELATED"/>
    <property type="match status" value="1"/>
</dbReference>
<evidence type="ECO:0000313" key="3">
    <source>
        <dbReference type="Proteomes" id="UP001500326"/>
    </source>
</evidence>
<reference evidence="2 3" key="1">
    <citation type="journal article" date="2019" name="Int. J. Syst. Evol. Microbiol.">
        <title>The Global Catalogue of Microorganisms (GCM) 10K type strain sequencing project: providing services to taxonomists for standard genome sequencing and annotation.</title>
        <authorList>
            <consortium name="The Broad Institute Genomics Platform"/>
            <consortium name="The Broad Institute Genome Sequencing Center for Infectious Disease"/>
            <person name="Wu L."/>
            <person name="Ma J."/>
        </authorList>
    </citation>
    <scope>NUCLEOTIDE SEQUENCE [LARGE SCALE GENOMIC DNA]</scope>
    <source>
        <strain evidence="2 3">JCM 14902</strain>
    </source>
</reference>
<dbReference type="Gene3D" id="1.25.40.10">
    <property type="entry name" value="Tetratricopeptide repeat domain"/>
    <property type="match status" value="3"/>
</dbReference>
<dbReference type="SUPFAM" id="SSF52467">
    <property type="entry name" value="DHS-like NAD/FAD-binding domain"/>
    <property type="match status" value="1"/>
</dbReference>
<dbReference type="Proteomes" id="UP001500326">
    <property type="component" value="Unassembled WGS sequence"/>
</dbReference>
<dbReference type="Pfam" id="PF13181">
    <property type="entry name" value="TPR_8"/>
    <property type="match status" value="1"/>
</dbReference>
<dbReference type="InterPro" id="IPR011990">
    <property type="entry name" value="TPR-like_helical_dom_sf"/>
</dbReference>
<evidence type="ECO:0000313" key="2">
    <source>
        <dbReference type="EMBL" id="GAA1974343.1"/>
    </source>
</evidence>
<dbReference type="InterPro" id="IPR019734">
    <property type="entry name" value="TPR_rpt"/>
</dbReference>
<name>A0ABN2RT26_9MICO</name>
<dbReference type="Pfam" id="PF13424">
    <property type="entry name" value="TPR_12"/>
    <property type="match status" value="4"/>
</dbReference>
<dbReference type="PANTHER" id="PTHR10098:SF108">
    <property type="entry name" value="TETRATRICOPEPTIDE REPEAT PROTEIN 28"/>
    <property type="match status" value="1"/>
</dbReference>
<dbReference type="PROSITE" id="PS50005">
    <property type="entry name" value="TPR"/>
    <property type="match status" value="2"/>
</dbReference>
<accession>A0ABN2RT26</accession>